<dbReference type="Pfam" id="PF00069">
    <property type="entry name" value="Pkinase"/>
    <property type="match status" value="1"/>
</dbReference>
<keyword evidence="6" id="KW-0418">Kinase</keyword>
<evidence type="ECO:0000259" key="11">
    <source>
        <dbReference type="PROSITE" id="PS50011"/>
    </source>
</evidence>
<dbReference type="PANTHER" id="PTHR11042">
    <property type="entry name" value="EUKARYOTIC TRANSLATION INITIATION FACTOR 2-ALPHA KINASE EIF2-ALPHA KINASE -RELATED"/>
    <property type="match status" value="1"/>
</dbReference>
<keyword evidence="2" id="KW-0723">Serine/threonine-protein kinase</keyword>
<feature type="compositionally biased region" description="Polar residues" evidence="10">
    <location>
        <begin position="267"/>
        <end position="292"/>
    </location>
</feature>
<dbReference type="InterPro" id="IPR011009">
    <property type="entry name" value="Kinase-like_dom_sf"/>
</dbReference>
<comment type="caution">
    <text evidence="13">The sequence shown here is derived from an EMBL/GenBank/DDBJ whole genome shotgun (WGS) entry which is preliminary data.</text>
</comment>
<feature type="region of interest" description="Disordered" evidence="10">
    <location>
        <begin position="247"/>
        <end position="307"/>
    </location>
</feature>
<keyword evidence="9" id="KW-0694">RNA-binding</keyword>
<keyword evidence="5" id="KW-0547">Nucleotide-binding</keyword>
<dbReference type="InterPro" id="IPR014720">
    <property type="entry name" value="dsRBD_dom"/>
</dbReference>
<dbReference type="Gene3D" id="3.30.200.20">
    <property type="entry name" value="Phosphorylase Kinase, domain 1"/>
    <property type="match status" value="1"/>
</dbReference>
<sequence>MYLILCFHMKDTYIFFVFHITSKAMENYKGKLLEFCLQNDMSRPRFEIPEENGPPHNPTFVCQVFIDDKMVGQATDKTKKSAEHSAAKIALLAIGNHKIKELPEVFIFESDTKNSSQSGSVGGDIGGNRRFSENGLPVADSTPSTSEGQSYRDPMALLHEFCQRQKWTIALKDGDTIGPPHNPQFSCTVKIGLRSFPESSLQSKKKLARKEAAFLALKVLKQEFPHDIPNLPPVFKDDSATGQSAVKSAINNGHNNPPSESEPHSSATPDSKPSISSSVQTPSNLQRGNLNNGLHEPSTDSGGASLQSLSSINSEKSLSPLAEFDRITMLDKGAFGEVIKARKILDEKFYAVKKVKMRNDKVQKEVTALAHLEHPHIVRYYNAWLGLDDFPDASESSSSSSDFSGGTWTCLYIQMELCENGSLKKWIKKRNSEDKINKSQSFEIFRQIIDGVKYIHSQKLIHRDLKPANILFTKDMIVKIGDFGLVTRMTHEEESKAIERTRDTGTPSYMAPEQKNKKYENEVDIYPLGLILFELLWIFHSEHEKANHWHGVRKGTFPDRFEEQHPLEKYEINKMLSHDPKKRPSAEDLIRSFQKLKTLDSQTH</sequence>
<evidence type="ECO:0000256" key="9">
    <source>
        <dbReference type="PROSITE-ProRule" id="PRU00266"/>
    </source>
</evidence>
<dbReference type="InterPro" id="IPR000719">
    <property type="entry name" value="Prot_kinase_dom"/>
</dbReference>
<name>A0AAV7CFZ9_ENGPU</name>
<dbReference type="Gene3D" id="1.10.510.10">
    <property type="entry name" value="Transferase(Phosphotransferase) domain 1"/>
    <property type="match status" value="1"/>
</dbReference>
<evidence type="ECO:0000256" key="10">
    <source>
        <dbReference type="SAM" id="MobiDB-lite"/>
    </source>
</evidence>
<evidence type="ECO:0000256" key="8">
    <source>
        <dbReference type="ARBA" id="ARBA00037982"/>
    </source>
</evidence>
<evidence type="ECO:0000256" key="2">
    <source>
        <dbReference type="ARBA" id="ARBA00022527"/>
    </source>
</evidence>
<protein>
    <recommendedName>
        <fullName evidence="1">non-specific serine/threonine protein kinase</fullName>
        <ecNumber evidence="1">2.7.11.1</ecNumber>
    </recommendedName>
</protein>
<keyword evidence="7" id="KW-0067">ATP-binding</keyword>
<dbReference type="FunFam" id="1.10.510.10:FF:000251">
    <property type="entry name" value="eukaryotic translation initiation factor 2-alpha kinase 3"/>
    <property type="match status" value="1"/>
</dbReference>
<dbReference type="EMBL" id="WNYA01000003">
    <property type="protein sequence ID" value="KAG8583605.1"/>
    <property type="molecule type" value="Genomic_DNA"/>
</dbReference>
<dbReference type="GO" id="GO:0005524">
    <property type="term" value="F:ATP binding"/>
    <property type="evidence" value="ECO:0007669"/>
    <property type="project" value="UniProtKB-KW"/>
</dbReference>
<dbReference type="GO" id="GO:0005737">
    <property type="term" value="C:cytoplasm"/>
    <property type="evidence" value="ECO:0007669"/>
    <property type="project" value="TreeGrafter"/>
</dbReference>
<dbReference type="PROSITE" id="PS50137">
    <property type="entry name" value="DS_RBD"/>
    <property type="match status" value="2"/>
</dbReference>
<dbReference type="InterPro" id="IPR050339">
    <property type="entry name" value="CC_SR_Kinase"/>
</dbReference>
<dbReference type="SMART" id="SM00220">
    <property type="entry name" value="S_TKc"/>
    <property type="match status" value="1"/>
</dbReference>
<evidence type="ECO:0000256" key="5">
    <source>
        <dbReference type="ARBA" id="ARBA00022741"/>
    </source>
</evidence>
<keyword evidence="14" id="KW-1185">Reference proteome</keyword>
<evidence type="ECO:0000256" key="1">
    <source>
        <dbReference type="ARBA" id="ARBA00012513"/>
    </source>
</evidence>
<dbReference type="GO" id="GO:0005634">
    <property type="term" value="C:nucleus"/>
    <property type="evidence" value="ECO:0007669"/>
    <property type="project" value="TreeGrafter"/>
</dbReference>
<evidence type="ECO:0000256" key="6">
    <source>
        <dbReference type="ARBA" id="ARBA00022777"/>
    </source>
</evidence>
<dbReference type="CDD" id="cd10845">
    <property type="entry name" value="DSRM_RNAse_III_family"/>
    <property type="match status" value="1"/>
</dbReference>
<dbReference type="SMART" id="SM00358">
    <property type="entry name" value="DSRM"/>
    <property type="match status" value="2"/>
</dbReference>
<comment type="similarity">
    <text evidence="8">Belongs to the protein kinase superfamily. Ser/Thr protein kinase family. GCN2 subfamily.</text>
</comment>
<evidence type="ECO:0000313" key="13">
    <source>
        <dbReference type="EMBL" id="KAG8583605.1"/>
    </source>
</evidence>
<evidence type="ECO:0000256" key="7">
    <source>
        <dbReference type="ARBA" id="ARBA00022840"/>
    </source>
</evidence>
<dbReference type="GO" id="GO:0004694">
    <property type="term" value="F:eukaryotic translation initiation factor 2alpha kinase activity"/>
    <property type="evidence" value="ECO:0007669"/>
    <property type="project" value="TreeGrafter"/>
</dbReference>
<dbReference type="Gene3D" id="3.30.160.20">
    <property type="match status" value="2"/>
</dbReference>
<feature type="domain" description="DRBM" evidence="12">
    <location>
        <begin position="27"/>
        <end position="96"/>
    </location>
</feature>
<feature type="domain" description="DRBM" evidence="12">
    <location>
        <begin position="153"/>
        <end position="222"/>
    </location>
</feature>
<dbReference type="SUPFAM" id="SSF54768">
    <property type="entry name" value="dsRNA-binding domain-like"/>
    <property type="match status" value="2"/>
</dbReference>
<dbReference type="Proteomes" id="UP000824782">
    <property type="component" value="Unassembled WGS sequence"/>
</dbReference>
<dbReference type="PROSITE" id="PS00108">
    <property type="entry name" value="PROTEIN_KINASE_ST"/>
    <property type="match status" value="1"/>
</dbReference>
<dbReference type="PROSITE" id="PS50011">
    <property type="entry name" value="PROTEIN_KINASE_DOM"/>
    <property type="match status" value="1"/>
</dbReference>
<feature type="region of interest" description="Disordered" evidence="10">
    <location>
        <begin position="112"/>
        <end position="150"/>
    </location>
</feature>
<keyword evidence="4" id="KW-0808">Transferase</keyword>
<accession>A0AAV7CFZ9</accession>
<keyword evidence="3" id="KW-0597">Phosphoprotein</keyword>
<evidence type="ECO:0000256" key="3">
    <source>
        <dbReference type="ARBA" id="ARBA00022553"/>
    </source>
</evidence>
<dbReference type="SUPFAM" id="SSF56112">
    <property type="entry name" value="Protein kinase-like (PK-like)"/>
    <property type="match status" value="1"/>
</dbReference>
<dbReference type="PANTHER" id="PTHR11042:SF194">
    <property type="entry name" value="DOUBLE-STRANDED RNA ACTIVATED PROTEIN KINASE"/>
    <property type="match status" value="1"/>
</dbReference>
<dbReference type="AlphaFoldDB" id="A0AAV7CFZ9"/>
<dbReference type="Pfam" id="PF00035">
    <property type="entry name" value="dsrm"/>
    <property type="match status" value="2"/>
</dbReference>
<evidence type="ECO:0000259" key="12">
    <source>
        <dbReference type="PROSITE" id="PS50137"/>
    </source>
</evidence>
<dbReference type="EC" id="2.7.11.1" evidence="1"/>
<feature type="domain" description="Protein kinase" evidence="11">
    <location>
        <begin position="324"/>
        <end position="604"/>
    </location>
</feature>
<dbReference type="GO" id="GO:0003723">
    <property type="term" value="F:RNA binding"/>
    <property type="evidence" value="ECO:0007669"/>
    <property type="project" value="UniProtKB-UniRule"/>
</dbReference>
<organism evidence="13 14">
    <name type="scientific">Engystomops pustulosus</name>
    <name type="common">Tungara frog</name>
    <name type="synonym">Physalaemus pustulosus</name>
    <dbReference type="NCBI Taxonomy" id="76066"/>
    <lineage>
        <taxon>Eukaryota</taxon>
        <taxon>Metazoa</taxon>
        <taxon>Chordata</taxon>
        <taxon>Craniata</taxon>
        <taxon>Vertebrata</taxon>
        <taxon>Euteleostomi</taxon>
        <taxon>Amphibia</taxon>
        <taxon>Batrachia</taxon>
        <taxon>Anura</taxon>
        <taxon>Neobatrachia</taxon>
        <taxon>Hyloidea</taxon>
        <taxon>Leptodactylidae</taxon>
        <taxon>Leiuperinae</taxon>
        <taxon>Engystomops</taxon>
    </lineage>
</organism>
<evidence type="ECO:0000313" key="14">
    <source>
        <dbReference type="Proteomes" id="UP000824782"/>
    </source>
</evidence>
<evidence type="ECO:0000256" key="4">
    <source>
        <dbReference type="ARBA" id="ARBA00022679"/>
    </source>
</evidence>
<reference evidence="13" key="1">
    <citation type="thesis" date="2020" institute="ProQuest LLC" country="789 East Eisenhower Parkway, Ann Arbor, MI, USA">
        <title>Comparative Genomics and Chromosome Evolution.</title>
        <authorList>
            <person name="Mudd A.B."/>
        </authorList>
    </citation>
    <scope>NUCLEOTIDE SEQUENCE</scope>
    <source>
        <strain evidence="13">237g6f4</strain>
        <tissue evidence="13">Blood</tissue>
    </source>
</reference>
<proteinExistence type="inferred from homology"/>
<dbReference type="InterPro" id="IPR008271">
    <property type="entry name" value="Ser/Thr_kinase_AS"/>
</dbReference>
<gene>
    <name evidence="13" type="ORF">GDO81_008483</name>
</gene>